<comment type="caution">
    <text evidence="3">The sequence shown here is derived from an EMBL/GenBank/DDBJ whole genome shotgun (WGS) entry which is preliminary data.</text>
</comment>
<proteinExistence type="predicted"/>
<dbReference type="InterPro" id="IPR046655">
    <property type="entry name" value="DUF6673"/>
</dbReference>
<evidence type="ECO:0000313" key="3">
    <source>
        <dbReference type="EMBL" id="NFV27542.1"/>
    </source>
</evidence>
<name>A0A6B4JIR8_CLOBO</name>
<organism evidence="3 4">
    <name type="scientific">Clostridium botulinum</name>
    <dbReference type="NCBI Taxonomy" id="1491"/>
    <lineage>
        <taxon>Bacteria</taxon>
        <taxon>Bacillati</taxon>
        <taxon>Bacillota</taxon>
        <taxon>Clostridia</taxon>
        <taxon>Eubacteriales</taxon>
        <taxon>Clostridiaceae</taxon>
        <taxon>Clostridium</taxon>
    </lineage>
</organism>
<evidence type="ECO:0000259" key="2">
    <source>
        <dbReference type="Pfam" id="PF20378"/>
    </source>
</evidence>
<dbReference type="EMBL" id="SXFB01000016">
    <property type="protein sequence ID" value="NFV27542.1"/>
    <property type="molecule type" value="Genomic_DNA"/>
</dbReference>
<dbReference type="Proteomes" id="UP000486903">
    <property type="component" value="Unassembled WGS sequence"/>
</dbReference>
<protein>
    <recommendedName>
        <fullName evidence="2">DUF6673 domain-containing protein</fullName>
    </recommendedName>
</protein>
<dbReference type="RefSeq" id="WP_003374628.1">
    <property type="nucleotide sequence ID" value="NZ_JACBBA010000001.1"/>
</dbReference>
<gene>
    <name evidence="3" type="ORF">FDG31_15515</name>
</gene>
<sequence>MGFRFAERNIINIEIENNTFKVQYNQELLSNITAISVKAQEVSKTLKDNDAESINNACKVVYEGIDTVLGTCSSKKIFEGRDQDIMESIDVLMYIFDEINKFKNKKLSEMKNRVPQNREQKRNKQFKHNK</sequence>
<feature type="compositionally biased region" description="Basic and acidic residues" evidence="1">
    <location>
        <begin position="109"/>
        <end position="122"/>
    </location>
</feature>
<reference evidence="3 4" key="1">
    <citation type="submission" date="2019-04" db="EMBL/GenBank/DDBJ databases">
        <title>Genome sequencing of Clostridium botulinum Groups I-IV and Clostridium butyricum.</title>
        <authorList>
            <person name="Brunt J."/>
            <person name="Van Vliet A.H.M."/>
            <person name="Stringer S.C."/>
            <person name="Carter A.T."/>
            <person name="Peck M.W."/>
        </authorList>
    </citation>
    <scope>NUCLEOTIDE SEQUENCE [LARGE SCALE GENOMIC DNA]</scope>
    <source>
        <strain evidence="3 4">BL81</strain>
    </source>
</reference>
<dbReference type="AlphaFoldDB" id="A0A6B4JIR8"/>
<dbReference type="Pfam" id="PF20378">
    <property type="entry name" value="DUF6673"/>
    <property type="match status" value="1"/>
</dbReference>
<evidence type="ECO:0000256" key="1">
    <source>
        <dbReference type="SAM" id="MobiDB-lite"/>
    </source>
</evidence>
<evidence type="ECO:0000313" key="4">
    <source>
        <dbReference type="Proteomes" id="UP000486903"/>
    </source>
</evidence>
<accession>A0A6B4JIR8</accession>
<feature type="domain" description="DUF6673" evidence="2">
    <location>
        <begin position="18"/>
        <end position="125"/>
    </location>
</feature>
<feature type="region of interest" description="Disordered" evidence="1">
    <location>
        <begin position="109"/>
        <end position="130"/>
    </location>
</feature>